<feature type="region of interest" description="Disordered" evidence="1">
    <location>
        <begin position="114"/>
        <end position="137"/>
    </location>
</feature>
<dbReference type="Pfam" id="PF14009">
    <property type="entry name" value="PADRE"/>
    <property type="match status" value="1"/>
</dbReference>
<organism evidence="3 4">
    <name type="scientific">Musa troglodytarum</name>
    <name type="common">fe'i banana</name>
    <dbReference type="NCBI Taxonomy" id="320322"/>
    <lineage>
        <taxon>Eukaryota</taxon>
        <taxon>Viridiplantae</taxon>
        <taxon>Streptophyta</taxon>
        <taxon>Embryophyta</taxon>
        <taxon>Tracheophyta</taxon>
        <taxon>Spermatophyta</taxon>
        <taxon>Magnoliopsida</taxon>
        <taxon>Liliopsida</taxon>
        <taxon>Zingiberales</taxon>
        <taxon>Musaceae</taxon>
        <taxon>Musa</taxon>
    </lineage>
</organism>
<sequence>MASRATALASLSAVAAALLAIILAPALRLTWSPWKWSRISADLVVMNATIYTSDPSLPFAQAMAVRGGRILRVGSYSSVEAVRLTKYELGLDQPMFVSHLRTYCGTVGLGGDKEEGRRGDGHAASSKKGAVGSHLHPGGNRTGKYWLNSIRTGFSHLKLVLKFSDASSEPDCQDLVGQETYVLNLNGKVVMPGFIDSHLHLIYGGLQMGQVELRGVKSQEEFARKVKEALRDKLHGEWILGSGWNNDLWGGELPLASWIDGITPDNPVWLSRMDGHMGLANSLALKIAGISNSTCDPIGGAIVKTLEGEPSGLLVDSAMKLVLAVIPEVSIHDRRDSLIRASKYALTRGVTTVIDFGRFFPGTSVDHIWQDFSGNGQILDVMFGTISVTGGMPGFETAQAILPVKSAILLSDSYGLQVTDINWLQNATLHSDKFGLQVAIHAIGDKANDMVLDMYNTVVSYNGMRDRRFRIEHAQHLVPGSTIRFGEQRIIASVQPDHLLDDANSAERKIGTMRAQRGSYLFRSLIDSDAILAFGSDWPVADINPLGAIKLHYTEYLQDGKMLGFQDSRFYVIRMGAVIRSQLRWLDLKNTKWQDLIQARRAAHVPVPDRIVCHADSFYIGHPVPVLSIDDELLPGQAYFVLPIDKFSCHDPLTAVSLASLSSGRTKPSLAGNGESPFEYVKGEDGRLLIKVLPEFITKVITSVEDGQTCGSDGGTLCTTPELRKHYSQLVGPRDHPWSPKLETISETRKRTSAGRLSPVRLLGLQRRSC</sequence>
<evidence type="ECO:0000313" key="4">
    <source>
        <dbReference type="Proteomes" id="UP001055439"/>
    </source>
</evidence>
<dbReference type="OrthoDB" id="3501663at2759"/>
<feature type="domain" description="Amidohydrolase 3" evidence="2">
    <location>
        <begin position="182"/>
        <end position="552"/>
    </location>
</feature>
<evidence type="ECO:0000313" key="3">
    <source>
        <dbReference type="EMBL" id="URD81530.1"/>
    </source>
</evidence>
<dbReference type="InterPro" id="IPR032466">
    <property type="entry name" value="Metal_Hydrolase"/>
</dbReference>
<accession>A0A9E7ERY3</accession>
<gene>
    <name evidence="3" type="ORF">MUK42_02247</name>
</gene>
<dbReference type="PANTHER" id="PTHR22642:SF2">
    <property type="entry name" value="PROTEIN LONG AFTER FAR-RED 3"/>
    <property type="match status" value="1"/>
</dbReference>
<dbReference type="SUPFAM" id="SSF51556">
    <property type="entry name" value="Metallo-dependent hydrolases"/>
    <property type="match status" value="1"/>
</dbReference>
<dbReference type="AlphaFoldDB" id="A0A9E7ERY3"/>
<name>A0A9E7ERY3_9LILI</name>
<dbReference type="SUPFAM" id="SSF51338">
    <property type="entry name" value="Composite domain of metallo-dependent hydrolases"/>
    <property type="match status" value="1"/>
</dbReference>
<evidence type="ECO:0000256" key="1">
    <source>
        <dbReference type="SAM" id="MobiDB-lite"/>
    </source>
</evidence>
<reference evidence="3" key="1">
    <citation type="submission" date="2022-05" db="EMBL/GenBank/DDBJ databases">
        <title>The Musa troglodytarum L. genome provides insights into the mechanism of non-climacteric behaviour and enrichment of carotenoids.</title>
        <authorList>
            <person name="Wang J."/>
        </authorList>
    </citation>
    <scope>NUCLEOTIDE SEQUENCE</scope>
    <source>
        <tissue evidence="3">Leaf</tissue>
    </source>
</reference>
<proteinExistence type="predicted"/>
<dbReference type="InterPro" id="IPR013108">
    <property type="entry name" value="Amidohydro_3"/>
</dbReference>
<keyword evidence="4" id="KW-1185">Reference proteome</keyword>
<dbReference type="CDD" id="cd01300">
    <property type="entry name" value="YtcJ_like"/>
    <property type="match status" value="1"/>
</dbReference>
<dbReference type="InterPro" id="IPR033932">
    <property type="entry name" value="YtcJ-like"/>
</dbReference>
<dbReference type="Proteomes" id="UP001055439">
    <property type="component" value="Chromosome 10"/>
</dbReference>
<dbReference type="Gene3D" id="3.20.20.140">
    <property type="entry name" value="Metal-dependent hydrolases"/>
    <property type="match status" value="1"/>
</dbReference>
<dbReference type="Pfam" id="PF07969">
    <property type="entry name" value="Amidohydro_3"/>
    <property type="match status" value="1"/>
</dbReference>
<dbReference type="InterPro" id="IPR011059">
    <property type="entry name" value="Metal-dep_hydrolase_composite"/>
</dbReference>
<dbReference type="Gene3D" id="2.30.40.10">
    <property type="entry name" value="Urease, subunit C, domain 1"/>
    <property type="match status" value="2"/>
</dbReference>
<dbReference type="Gene3D" id="3.10.310.70">
    <property type="match status" value="1"/>
</dbReference>
<dbReference type="PANTHER" id="PTHR22642">
    <property type="entry name" value="IMIDAZOLONEPROPIONASE"/>
    <property type="match status" value="1"/>
</dbReference>
<protein>
    <submittedName>
        <fullName evidence="3">Amidohydrolase family</fullName>
    </submittedName>
</protein>
<dbReference type="InterPro" id="IPR025322">
    <property type="entry name" value="PADRE_dom"/>
</dbReference>
<dbReference type="GO" id="GO:0016810">
    <property type="term" value="F:hydrolase activity, acting on carbon-nitrogen (but not peptide) bonds"/>
    <property type="evidence" value="ECO:0007669"/>
    <property type="project" value="InterPro"/>
</dbReference>
<evidence type="ECO:0000259" key="2">
    <source>
        <dbReference type="Pfam" id="PF07969"/>
    </source>
</evidence>
<dbReference type="EMBL" id="CP097503">
    <property type="protein sequence ID" value="URD81530.1"/>
    <property type="molecule type" value="Genomic_DNA"/>
</dbReference>